<feature type="domain" description="Fungal lipase-type" evidence="2">
    <location>
        <begin position="76"/>
        <end position="146"/>
    </location>
</feature>
<dbReference type="EMBL" id="WIXE01000099">
    <property type="protein sequence ID" value="KAK5986884.1"/>
    <property type="molecule type" value="Genomic_DNA"/>
</dbReference>
<gene>
    <name evidence="3" type="ORF">GCK32_011150</name>
</gene>
<keyword evidence="4" id="KW-1185">Reference proteome</keyword>
<accession>A0AAN8J3R9</accession>
<dbReference type="PANTHER" id="PTHR45908">
    <property type="entry name" value="PROTEIN CBG11750-RELATED"/>
    <property type="match status" value="1"/>
</dbReference>
<name>A0AAN8J3R9_TRICO</name>
<evidence type="ECO:0000313" key="3">
    <source>
        <dbReference type="EMBL" id="KAK5986884.1"/>
    </source>
</evidence>
<evidence type="ECO:0000256" key="1">
    <source>
        <dbReference type="SAM" id="SignalP"/>
    </source>
</evidence>
<dbReference type="Pfam" id="PF01764">
    <property type="entry name" value="Lipase_3"/>
    <property type="match status" value="1"/>
</dbReference>
<dbReference type="CDD" id="cd00741">
    <property type="entry name" value="Lipase"/>
    <property type="match status" value="1"/>
</dbReference>
<sequence>MMWLIMASFIPFTNCDKVSLCRQAKDCATCATSYTYTFGLREQCRWCVYVKQCLGPLSCPFGKAIVERDPSRCPKKVTGYSVGGSLASMTALYLAKNELVNKALIRLVTFGEPRTGNVAFARAVEKYIRFRYRVVKRDDFIASIPRSAEPSTILSETAFYRQPLFYRYLVHYENRMTKNDTFYICGLSDDYGCRNTHKSFNMADHFSYFSIDREKFIKNRCPRDEIFAL</sequence>
<dbReference type="GO" id="GO:0006629">
    <property type="term" value="P:lipid metabolic process"/>
    <property type="evidence" value="ECO:0007669"/>
    <property type="project" value="InterPro"/>
</dbReference>
<organism evidence="3 4">
    <name type="scientific">Trichostrongylus colubriformis</name>
    <name type="common">Black scour worm</name>
    <dbReference type="NCBI Taxonomy" id="6319"/>
    <lineage>
        <taxon>Eukaryota</taxon>
        <taxon>Metazoa</taxon>
        <taxon>Ecdysozoa</taxon>
        <taxon>Nematoda</taxon>
        <taxon>Chromadorea</taxon>
        <taxon>Rhabditida</taxon>
        <taxon>Rhabditina</taxon>
        <taxon>Rhabditomorpha</taxon>
        <taxon>Strongyloidea</taxon>
        <taxon>Trichostrongylidae</taxon>
        <taxon>Trichostrongylus</taxon>
    </lineage>
</organism>
<dbReference type="PANTHER" id="PTHR45908:SF15">
    <property type="entry name" value="FUNGAL LIPASE-LIKE DOMAIN-CONTAINING PROTEIN"/>
    <property type="match status" value="1"/>
</dbReference>
<evidence type="ECO:0000259" key="2">
    <source>
        <dbReference type="Pfam" id="PF01764"/>
    </source>
</evidence>
<protein>
    <submittedName>
        <fullName evidence="3">Triacylglycerol lipase</fullName>
    </submittedName>
</protein>
<comment type="caution">
    <text evidence="3">The sequence shown here is derived from an EMBL/GenBank/DDBJ whole genome shotgun (WGS) entry which is preliminary data.</text>
</comment>
<reference evidence="3 4" key="1">
    <citation type="submission" date="2019-10" db="EMBL/GenBank/DDBJ databases">
        <title>Assembly and Annotation for the nematode Trichostrongylus colubriformis.</title>
        <authorList>
            <person name="Martin J."/>
        </authorList>
    </citation>
    <scope>NUCLEOTIDE SEQUENCE [LARGE SCALE GENOMIC DNA]</scope>
    <source>
        <strain evidence="3">G859</strain>
        <tissue evidence="3">Whole worm</tissue>
    </source>
</reference>
<dbReference type="Proteomes" id="UP001331761">
    <property type="component" value="Unassembled WGS sequence"/>
</dbReference>
<keyword evidence="1" id="KW-0732">Signal</keyword>
<evidence type="ECO:0000313" key="4">
    <source>
        <dbReference type="Proteomes" id="UP001331761"/>
    </source>
</evidence>
<feature type="chain" id="PRO_5042986804" evidence="1">
    <location>
        <begin position="16"/>
        <end position="229"/>
    </location>
</feature>
<dbReference type="InterPro" id="IPR029058">
    <property type="entry name" value="AB_hydrolase_fold"/>
</dbReference>
<dbReference type="SUPFAM" id="SSF53474">
    <property type="entry name" value="alpha/beta-Hydrolases"/>
    <property type="match status" value="1"/>
</dbReference>
<proteinExistence type="predicted"/>
<dbReference type="Gene3D" id="3.40.50.1820">
    <property type="entry name" value="alpha/beta hydrolase"/>
    <property type="match status" value="1"/>
</dbReference>
<dbReference type="InterPro" id="IPR002921">
    <property type="entry name" value="Fungal_lipase-type"/>
</dbReference>
<feature type="signal peptide" evidence="1">
    <location>
        <begin position="1"/>
        <end position="15"/>
    </location>
</feature>
<dbReference type="AlphaFoldDB" id="A0AAN8J3R9"/>